<dbReference type="GO" id="GO:0052689">
    <property type="term" value="F:carboxylic ester hydrolase activity"/>
    <property type="evidence" value="ECO:0007669"/>
    <property type="project" value="TreeGrafter"/>
</dbReference>
<evidence type="ECO:0000256" key="1">
    <source>
        <dbReference type="ARBA" id="ARBA00008645"/>
    </source>
</evidence>
<accession>A0A7S3JV39</accession>
<keyword evidence="2" id="KW-0378">Hydrolase</keyword>
<dbReference type="Gene3D" id="3.40.50.1820">
    <property type="entry name" value="alpha/beta hydrolase"/>
    <property type="match status" value="1"/>
</dbReference>
<dbReference type="GO" id="GO:0005739">
    <property type="term" value="C:mitochondrion"/>
    <property type="evidence" value="ECO:0007669"/>
    <property type="project" value="TreeGrafter"/>
</dbReference>
<sequence length="166" mass="18716">MAPAAYSIADGSQWRSNRHIIEAMYNLNLDILKDRRDADTKLANDILDPNIRAFALSNLAQDAVTKKLSWKCNLKALLANLDAMASWEKKQQSGFFNGPTLFLAGANSRYIRGNVHLDAIKSSFPNFALRTVPNAGHWIHAEQPETTQDFVREFLDTSWQPPQEQS</sequence>
<gene>
    <name evidence="3" type="ORF">ALAG00032_LOCUS4968</name>
</gene>
<dbReference type="PANTHER" id="PTHR46118">
    <property type="entry name" value="PROTEIN ABHD11"/>
    <property type="match status" value="1"/>
</dbReference>
<proteinExistence type="inferred from homology"/>
<dbReference type="PANTHER" id="PTHR46118:SF4">
    <property type="entry name" value="PROTEIN ABHD11"/>
    <property type="match status" value="1"/>
</dbReference>
<evidence type="ECO:0000313" key="3">
    <source>
        <dbReference type="EMBL" id="CAE0364227.1"/>
    </source>
</evidence>
<dbReference type="SUPFAM" id="SSF53474">
    <property type="entry name" value="alpha/beta-Hydrolases"/>
    <property type="match status" value="1"/>
</dbReference>
<reference evidence="3" key="1">
    <citation type="submission" date="2021-01" db="EMBL/GenBank/DDBJ databases">
        <authorList>
            <person name="Corre E."/>
            <person name="Pelletier E."/>
            <person name="Niang G."/>
            <person name="Scheremetjew M."/>
            <person name="Finn R."/>
            <person name="Kale V."/>
            <person name="Holt S."/>
            <person name="Cochrane G."/>
            <person name="Meng A."/>
            <person name="Brown T."/>
            <person name="Cohen L."/>
        </authorList>
    </citation>
    <scope>NUCLEOTIDE SEQUENCE</scope>
    <source>
        <strain evidence="3">CCMP1510</strain>
    </source>
</reference>
<name>A0A7S3JV39_9STRA</name>
<evidence type="ECO:0008006" key="4">
    <source>
        <dbReference type="Google" id="ProtNLM"/>
    </source>
</evidence>
<protein>
    <recommendedName>
        <fullName evidence="4">AB hydrolase-1 domain-containing protein</fullName>
    </recommendedName>
</protein>
<comment type="similarity">
    <text evidence="1">Belongs to the AB hydrolase superfamily.</text>
</comment>
<organism evidence="3">
    <name type="scientific">Aureoumbra lagunensis</name>
    <dbReference type="NCBI Taxonomy" id="44058"/>
    <lineage>
        <taxon>Eukaryota</taxon>
        <taxon>Sar</taxon>
        <taxon>Stramenopiles</taxon>
        <taxon>Ochrophyta</taxon>
        <taxon>Pelagophyceae</taxon>
        <taxon>Pelagomonadales</taxon>
        <taxon>Aureoumbra</taxon>
    </lineage>
</organism>
<evidence type="ECO:0000256" key="2">
    <source>
        <dbReference type="ARBA" id="ARBA00022801"/>
    </source>
</evidence>
<dbReference type="AlphaFoldDB" id="A0A7S3JV39"/>
<dbReference type="EMBL" id="HBIJ01007063">
    <property type="protein sequence ID" value="CAE0364227.1"/>
    <property type="molecule type" value="Transcribed_RNA"/>
</dbReference>
<dbReference type="InterPro" id="IPR029058">
    <property type="entry name" value="AB_hydrolase_fold"/>
</dbReference>